<protein>
    <submittedName>
        <fullName evidence="1">Uncharacterized protein</fullName>
    </submittedName>
</protein>
<dbReference type="AlphaFoldDB" id="A0ABC8JC46"/>
<accession>A0ABC8JC46</accession>
<evidence type="ECO:0000313" key="1">
    <source>
        <dbReference type="EMBL" id="CAH8321010.1"/>
    </source>
</evidence>
<reference evidence="1 2" key="1">
    <citation type="submission" date="2022-03" db="EMBL/GenBank/DDBJ databases">
        <authorList>
            <person name="Macdonald S."/>
            <person name="Ahmed S."/>
            <person name="Newling K."/>
        </authorList>
    </citation>
    <scope>NUCLEOTIDE SEQUENCE [LARGE SCALE GENOMIC DNA]</scope>
</reference>
<keyword evidence="2" id="KW-1185">Reference proteome</keyword>
<organism evidence="1 2">
    <name type="scientific">Eruca vesicaria subsp. sativa</name>
    <name type="common">Garden rocket</name>
    <name type="synonym">Eruca sativa</name>
    <dbReference type="NCBI Taxonomy" id="29727"/>
    <lineage>
        <taxon>Eukaryota</taxon>
        <taxon>Viridiplantae</taxon>
        <taxon>Streptophyta</taxon>
        <taxon>Embryophyta</taxon>
        <taxon>Tracheophyta</taxon>
        <taxon>Spermatophyta</taxon>
        <taxon>Magnoliopsida</taxon>
        <taxon>eudicotyledons</taxon>
        <taxon>Gunneridae</taxon>
        <taxon>Pentapetalae</taxon>
        <taxon>rosids</taxon>
        <taxon>malvids</taxon>
        <taxon>Brassicales</taxon>
        <taxon>Brassicaceae</taxon>
        <taxon>Brassiceae</taxon>
        <taxon>Eruca</taxon>
    </lineage>
</organism>
<evidence type="ECO:0000313" key="2">
    <source>
        <dbReference type="Proteomes" id="UP001642260"/>
    </source>
</evidence>
<sequence length="64" mass="7426">MSMVVIVVEWLRRRKVGRCRVMRILRIGHGHSKFELEIAVRFHNNAAKLLNGKISNQSNTLLEV</sequence>
<proteinExistence type="predicted"/>
<dbReference type="EMBL" id="CAKOAT010095043">
    <property type="protein sequence ID" value="CAH8321010.1"/>
    <property type="molecule type" value="Genomic_DNA"/>
</dbReference>
<comment type="caution">
    <text evidence="1">The sequence shown here is derived from an EMBL/GenBank/DDBJ whole genome shotgun (WGS) entry which is preliminary data.</text>
</comment>
<dbReference type="Proteomes" id="UP001642260">
    <property type="component" value="Unassembled WGS sequence"/>
</dbReference>
<name>A0ABC8JC46_ERUVS</name>
<gene>
    <name evidence="1" type="ORF">ERUC_LOCUS9261</name>
</gene>